<evidence type="ECO:0000313" key="2">
    <source>
        <dbReference type="EMBL" id="PIR87511.1"/>
    </source>
</evidence>
<dbReference type="InterPro" id="IPR047140">
    <property type="entry name" value="LabA"/>
</dbReference>
<dbReference type="Proteomes" id="UP000229526">
    <property type="component" value="Unassembled WGS sequence"/>
</dbReference>
<dbReference type="GO" id="GO:0004540">
    <property type="term" value="F:RNA nuclease activity"/>
    <property type="evidence" value="ECO:0007669"/>
    <property type="project" value="InterPro"/>
</dbReference>
<evidence type="ECO:0000313" key="3">
    <source>
        <dbReference type="Proteomes" id="UP000229526"/>
    </source>
</evidence>
<proteinExistence type="predicted"/>
<dbReference type="PANTHER" id="PTHR35458">
    <property type="entry name" value="SLR0755 PROTEIN"/>
    <property type="match status" value="1"/>
</dbReference>
<dbReference type="EMBL" id="PFBD01000001">
    <property type="protein sequence ID" value="PIR87511.1"/>
    <property type="molecule type" value="Genomic_DNA"/>
</dbReference>
<gene>
    <name evidence="2" type="ORF">COU11_00150</name>
</gene>
<dbReference type="AlphaFoldDB" id="A0A2H0UM95"/>
<organism evidence="2 3">
    <name type="scientific">Candidatus Harrisonbacteria bacterium CG10_big_fil_rev_8_21_14_0_10_49_15</name>
    <dbReference type="NCBI Taxonomy" id="1974587"/>
    <lineage>
        <taxon>Bacteria</taxon>
        <taxon>Candidatus Harrisoniibacteriota</taxon>
    </lineage>
</organism>
<protein>
    <recommendedName>
        <fullName evidence="1">NYN domain-containing protein</fullName>
    </recommendedName>
</protein>
<accession>A0A2H0UM95</accession>
<reference evidence="3" key="1">
    <citation type="submission" date="2017-09" db="EMBL/GenBank/DDBJ databases">
        <title>Depth-based differentiation of microbial function through sediment-hosted aquifers and enrichment of novel symbionts in the deep terrestrial subsurface.</title>
        <authorList>
            <person name="Probst A.J."/>
            <person name="Ladd B."/>
            <person name="Jarett J.K."/>
            <person name="Geller-Mcgrath D.E."/>
            <person name="Sieber C.M.K."/>
            <person name="Emerson J.B."/>
            <person name="Anantharaman K."/>
            <person name="Thomas B.C."/>
            <person name="Malmstrom R."/>
            <person name="Stieglmeier M."/>
            <person name="Klingl A."/>
            <person name="Woyke T."/>
            <person name="Ryan C.M."/>
            <person name="Banfield J.F."/>
        </authorList>
    </citation>
    <scope>NUCLEOTIDE SEQUENCE [LARGE SCALE GENOMIC DNA]</scope>
</reference>
<dbReference type="Pfam" id="PF01936">
    <property type="entry name" value="NYN"/>
    <property type="match status" value="1"/>
</dbReference>
<evidence type="ECO:0000259" key="1">
    <source>
        <dbReference type="Pfam" id="PF01936"/>
    </source>
</evidence>
<name>A0A2H0UM95_9BACT</name>
<comment type="caution">
    <text evidence="2">The sequence shown here is derived from an EMBL/GenBank/DDBJ whole genome shotgun (WGS) entry which is preliminary data.</text>
</comment>
<dbReference type="InterPro" id="IPR021139">
    <property type="entry name" value="NYN"/>
</dbReference>
<feature type="domain" description="NYN" evidence="1">
    <location>
        <begin position="9"/>
        <end position="136"/>
    </location>
</feature>
<dbReference type="Gene3D" id="3.40.50.1010">
    <property type="entry name" value="5'-nuclease"/>
    <property type="match status" value="1"/>
</dbReference>
<dbReference type="PANTHER" id="PTHR35458:SF2">
    <property type="entry name" value="SLR0755 PROTEIN"/>
    <property type="match status" value="1"/>
</dbReference>
<sequence>MESQNNVAYIDGANLHQGVISLGWRLDYERFRVWLSEKYQVKTAYLFIGLIPKYKELYTYLSKSGFTLVFKEVVYDNDGKAKGNCDADLVLQATRDAYEDIYDKAVIVSSDGDYAGLVRFLIDKKKMEILLSPAPTEKCSILLKRTNVAISYLADQRSLLELQNKKAPDRDRTL</sequence>